<dbReference type="RefSeq" id="WP_216941594.1">
    <property type="nucleotide sequence ID" value="NZ_CP077062.1"/>
</dbReference>
<dbReference type="InterPro" id="IPR006016">
    <property type="entry name" value="UspA"/>
</dbReference>
<accession>A0A975T170</accession>
<dbReference type="AlphaFoldDB" id="A0A975T170"/>
<dbReference type="KEGG" id="nps:KRR39_08425"/>
<dbReference type="EMBL" id="CP077062">
    <property type="protein sequence ID" value="QWZ09748.1"/>
    <property type="molecule type" value="Genomic_DNA"/>
</dbReference>
<name>A0A975T170_9ACTN</name>
<evidence type="ECO:0000259" key="1">
    <source>
        <dbReference type="Pfam" id="PF00582"/>
    </source>
</evidence>
<organism evidence="2 3">
    <name type="scientific">Nocardioides panacis</name>
    <dbReference type="NCBI Taxonomy" id="2849501"/>
    <lineage>
        <taxon>Bacteria</taxon>
        <taxon>Bacillati</taxon>
        <taxon>Actinomycetota</taxon>
        <taxon>Actinomycetes</taxon>
        <taxon>Propionibacteriales</taxon>
        <taxon>Nocardioidaceae</taxon>
        <taxon>Nocardioides</taxon>
    </lineage>
</organism>
<dbReference type="PANTHER" id="PTHR46100">
    <property type="entry name" value="IMP2'P"/>
    <property type="match status" value="1"/>
</dbReference>
<keyword evidence="3" id="KW-1185">Reference proteome</keyword>
<dbReference type="PANTHER" id="PTHR46100:SF4">
    <property type="entry name" value="USPA DOMAIN-CONTAINING PROTEIN"/>
    <property type="match status" value="1"/>
</dbReference>
<evidence type="ECO:0000313" key="3">
    <source>
        <dbReference type="Proteomes" id="UP000683575"/>
    </source>
</evidence>
<dbReference type="Pfam" id="PF00582">
    <property type="entry name" value="Usp"/>
    <property type="match status" value="1"/>
</dbReference>
<sequence length="169" mass="17074">MDRVATTADASGGLLVGHDGSPASSQAVRWAARIAARLGCPLLVVRTWSLSSAPRPSTWAAGYVPPLTDFEAAVRERLRADVAALGLPEGAGVTCQVLHGAAGRRLVESSRGAEMLVVGSRGTGGFLGLVMGSTAAQVVGHAACPVVVVPVDVQLDGQPTEPDSGLAKG</sequence>
<dbReference type="Proteomes" id="UP000683575">
    <property type="component" value="Chromosome"/>
</dbReference>
<reference evidence="2" key="1">
    <citation type="submission" date="2021-06" db="EMBL/GenBank/DDBJ databases">
        <title>Complete genome sequence of Nocardioides sp. G188.</title>
        <authorList>
            <person name="Im W.-T."/>
        </authorList>
    </citation>
    <scope>NUCLEOTIDE SEQUENCE</scope>
    <source>
        <strain evidence="2">G188</strain>
    </source>
</reference>
<feature type="domain" description="UspA" evidence="1">
    <location>
        <begin position="15"/>
        <end position="150"/>
    </location>
</feature>
<protein>
    <submittedName>
        <fullName evidence="2">Universal stress protein</fullName>
    </submittedName>
</protein>
<proteinExistence type="predicted"/>
<evidence type="ECO:0000313" key="2">
    <source>
        <dbReference type="EMBL" id="QWZ09748.1"/>
    </source>
</evidence>
<gene>
    <name evidence="2" type="ORF">KRR39_08425</name>
</gene>